<feature type="transmembrane region" description="Helical" evidence="1">
    <location>
        <begin position="26"/>
        <end position="56"/>
    </location>
</feature>
<sequence>MLKDIIKFVRLIPVLQPVYTKFPKSYMVLATIITAVGYGFLAFFPITSLILFFGLFSNVANASGFIDWLLILVNIVILAAVATTSFFMFKTKFIPPSGVELDWEKPDKFIDEMLLLIERYSCRTFDNIIFTPDYSIKIIQTPRYSIPVLTHTTLCIGLPTMLCLSPDLFKGSLARVIGQYTGQYDQITSWVARSTKIWRHYLEAYKRGSTPLHKFLYYFFSVYCPLAEAICFFAIQKDELKSDHYVLDVINDSDVVAMMSANIVNPEFLDKKFWPKIQSMARQKPLAPEFLPYESMPKAIAKGLSYEEMERWLKLAHSASVDYSHTLPGLRDRMYSLGHEDIIVPSKFKFNAAKHYLGDYATEVIATMDQIWLQRLQLALNVVKDSSSTQSSFTEDDDVVVQLRNLQKKTKESSLSQDEVFELARLTSKVDGKTAGLKIYNRILNHRPNDVKMLYAVGRVLLGSNEESGVKVLTRAMELNPKCQGPACRMISKYYLKSGDTKSAEQWQSKSTT</sequence>
<keyword evidence="1" id="KW-0472">Membrane</keyword>
<name>A0A3B0ZTN2_9ZZZZ</name>
<feature type="transmembrane region" description="Helical" evidence="1">
    <location>
        <begin position="68"/>
        <end position="89"/>
    </location>
</feature>
<accession>A0A3B0ZTN2</accession>
<protein>
    <recommendedName>
        <fullName evidence="3">Peptidase M48 domain-containing protein</fullName>
    </recommendedName>
</protein>
<dbReference type="EMBL" id="UOFS01000030">
    <property type="protein sequence ID" value="VAW96838.1"/>
    <property type="molecule type" value="Genomic_DNA"/>
</dbReference>
<evidence type="ECO:0008006" key="3">
    <source>
        <dbReference type="Google" id="ProtNLM"/>
    </source>
</evidence>
<evidence type="ECO:0000313" key="2">
    <source>
        <dbReference type="EMBL" id="VAW96838.1"/>
    </source>
</evidence>
<dbReference type="AlphaFoldDB" id="A0A3B0ZTN2"/>
<organism evidence="2">
    <name type="scientific">hydrothermal vent metagenome</name>
    <dbReference type="NCBI Taxonomy" id="652676"/>
    <lineage>
        <taxon>unclassified sequences</taxon>
        <taxon>metagenomes</taxon>
        <taxon>ecological metagenomes</taxon>
    </lineage>
</organism>
<keyword evidence="1" id="KW-1133">Transmembrane helix</keyword>
<keyword evidence="1" id="KW-0812">Transmembrane</keyword>
<dbReference type="SUPFAM" id="SSF48452">
    <property type="entry name" value="TPR-like"/>
    <property type="match status" value="1"/>
</dbReference>
<reference evidence="2" key="1">
    <citation type="submission" date="2018-06" db="EMBL/GenBank/DDBJ databases">
        <authorList>
            <person name="Zhirakovskaya E."/>
        </authorList>
    </citation>
    <scope>NUCLEOTIDE SEQUENCE</scope>
</reference>
<evidence type="ECO:0000256" key="1">
    <source>
        <dbReference type="SAM" id="Phobius"/>
    </source>
</evidence>
<feature type="transmembrane region" description="Helical" evidence="1">
    <location>
        <begin position="215"/>
        <end position="235"/>
    </location>
</feature>
<proteinExistence type="predicted"/>
<dbReference type="InterPro" id="IPR011990">
    <property type="entry name" value="TPR-like_helical_dom_sf"/>
</dbReference>
<gene>
    <name evidence="2" type="ORF">MNBD_GAMMA22-1228</name>
</gene>